<keyword evidence="3" id="KW-1185">Reference proteome</keyword>
<gene>
    <name evidence="2" type="ORF">ADIWIN_3344</name>
</gene>
<keyword evidence="1" id="KW-0732">Signal</keyword>
<accession>S7VMS4</accession>
<reference evidence="2 3" key="1">
    <citation type="journal article" date="2013" name="Genome Announc.">
        <title>Draft Genome Sequence of Winogradskyella psychrotolerans RS-3T, Isolated from the Marine Transect of Kongsfjorden, Ny-Alesund, Svalbard, Arctic Ocean.</title>
        <authorList>
            <person name="Kumar Pinnaka A."/>
            <person name="Ara S."/>
            <person name="Singh A."/>
            <person name="Shivaji S."/>
        </authorList>
    </citation>
    <scope>NUCLEOTIDE SEQUENCE [LARGE SCALE GENOMIC DNA]</scope>
    <source>
        <strain evidence="2 3">RS-3</strain>
    </source>
</reference>
<evidence type="ECO:0000256" key="1">
    <source>
        <dbReference type="SAM" id="SignalP"/>
    </source>
</evidence>
<protein>
    <recommendedName>
        <fullName evidence="4">DUF4468 domain-containing protein</fullName>
    </recommendedName>
</protein>
<dbReference type="RefSeq" id="WP_020894528.1">
    <property type="nucleotide sequence ID" value="NZ_ATMR01000176.1"/>
</dbReference>
<dbReference type="EMBL" id="ATMR01000176">
    <property type="protein sequence ID" value="EPR70697.1"/>
    <property type="molecule type" value="Genomic_DNA"/>
</dbReference>
<proteinExistence type="predicted"/>
<comment type="caution">
    <text evidence="2">The sequence shown here is derived from an EMBL/GenBank/DDBJ whole genome shotgun (WGS) entry which is preliminary data.</text>
</comment>
<dbReference type="eggNOG" id="ENOG502ZA7B">
    <property type="taxonomic scope" value="Bacteria"/>
</dbReference>
<evidence type="ECO:0000313" key="3">
    <source>
        <dbReference type="Proteomes" id="UP000014962"/>
    </source>
</evidence>
<organism evidence="2 3">
    <name type="scientific">Winogradskyella psychrotolerans RS-3</name>
    <dbReference type="NCBI Taxonomy" id="641526"/>
    <lineage>
        <taxon>Bacteria</taxon>
        <taxon>Pseudomonadati</taxon>
        <taxon>Bacteroidota</taxon>
        <taxon>Flavobacteriia</taxon>
        <taxon>Flavobacteriales</taxon>
        <taxon>Flavobacteriaceae</taxon>
        <taxon>Winogradskyella</taxon>
    </lineage>
</organism>
<evidence type="ECO:0000313" key="2">
    <source>
        <dbReference type="EMBL" id="EPR70697.1"/>
    </source>
</evidence>
<dbReference type="AlphaFoldDB" id="S7VMS4"/>
<dbReference type="OrthoDB" id="1049190at2"/>
<sequence length="221" mass="24698">MKYYLNTLIFILLFSFSFGQNSLGKTDDLGRIQISTYVSDQIDGLPGSAKNLLENKLNQIATMNGMGGSQNSRFIITPNITLLFKEVLPGPPRKVVITLEVYFYIGDGMKGTLFSSETLKVKGVGTSDTKAYISAIKQIKAKNPIFKNFVDQGKVKIIEYYNSQCDFILKEAEAAKSKKHYNVAISKLMEIPQVTKECYETAMDQVAIVFKEKLITSVNTM</sequence>
<feature type="signal peptide" evidence="1">
    <location>
        <begin position="1"/>
        <end position="19"/>
    </location>
</feature>
<evidence type="ECO:0008006" key="4">
    <source>
        <dbReference type="Google" id="ProtNLM"/>
    </source>
</evidence>
<feature type="chain" id="PRO_5004545415" description="DUF4468 domain-containing protein" evidence="1">
    <location>
        <begin position="20"/>
        <end position="221"/>
    </location>
</feature>
<dbReference type="STRING" id="641526.ADIWIN_3344"/>
<dbReference type="Proteomes" id="UP000014962">
    <property type="component" value="Unassembled WGS sequence"/>
</dbReference>
<name>S7VMS4_9FLAO</name>